<sequence>MIHKEIGMDVQSPSLVPKGLTIGLAIFAVLLGLAGFGFRLMFGDSFSSMLPSLVSTIAIFWLGIPLAFVVGSKVLNRYSGRAPIQNRNALTLGLLFSCVAMLWMMAAYS</sequence>
<keyword evidence="1" id="KW-0812">Transmembrane</keyword>
<name>A0A2D2LTK1_FAUOS</name>
<dbReference type="STRING" id="34062.AXE82_10075"/>
<dbReference type="EMBL" id="CP024443">
    <property type="protein sequence ID" value="ATR78355.1"/>
    <property type="molecule type" value="Genomic_DNA"/>
</dbReference>
<dbReference type="Proteomes" id="UP000229340">
    <property type="component" value="Chromosome"/>
</dbReference>
<organism evidence="2 3">
    <name type="scientific">Faucicola osloensis</name>
    <name type="common">Moraxella osloensis</name>
    <dbReference type="NCBI Taxonomy" id="34062"/>
    <lineage>
        <taxon>Bacteria</taxon>
        <taxon>Pseudomonadati</taxon>
        <taxon>Pseudomonadota</taxon>
        <taxon>Gammaproteobacteria</taxon>
        <taxon>Moraxellales</taxon>
        <taxon>Moraxellaceae</taxon>
        <taxon>Faucicola</taxon>
    </lineage>
</organism>
<protein>
    <submittedName>
        <fullName evidence="2">Uncharacterized protein</fullName>
    </submittedName>
</protein>
<dbReference type="AlphaFoldDB" id="A0A2D2LTK1"/>
<keyword evidence="1" id="KW-0472">Membrane</keyword>
<feature type="transmembrane region" description="Helical" evidence="1">
    <location>
        <begin position="89"/>
        <end position="108"/>
    </location>
</feature>
<feature type="transmembrane region" description="Helical" evidence="1">
    <location>
        <begin position="48"/>
        <end position="69"/>
    </location>
</feature>
<evidence type="ECO:0000256" key="1">
    <source>
        <dbReference type="SAM" id="Phobius"/>
    </source>
</evidence>
<evidence type="ECO:0000313" key="2">
    <source>
        <dbReference type="EMBL" id="ATR78355.1"/>
    </source>
</evidence>
<accession>A0A2D2LTK1</accession>
<evidence type="ECO:0000313" key="3">
    <source>
        <dbReference type="Proteomes" id="UP000229340"/>
    </source>
</evidence>
<proteinExistence type="predicted"/>
<reference evidence="3" key="1">
    <citation type="submission" date="2017-11" db="EMBL/GenBank/DDBJ databases">
        <title>Complete genome sequence of Moraxella osloensis NP7 isolated from human skin.</title>
        <authorList>
            <person name="Lee K."/>
            <person name="Lim J.Y."/>
            <person name="Hwang I."/>
        </authorList>
    </citation>
    <scope>NUCLEOTIDE SEQUENCE [LARGE SCALE GENOMIC DNA]</scope>
    <source>
        <strain evidence="3">NP7</strain>
    </source>
</reference>
<feature type="transmembrane region" description="Helical" evidence="1">
    <location>
        <begin position="20"/>
        <end position="42"/>
    </location>
</feature>
<gene>
    <name evidence="2" type="ORF">NP7_03215</name>
</gene>
<keyword evidence="1" id="KW-1133">Transmembrane helix</keyword>